<dbReference type="PANTHER" id="PTHR12964">
    <property type="entry name" value="NADH-UBIQUINONE OXIDOREDUCTASE B14 SUBUNIT"/>
    <property type="match status" value="1"/>
</dbReference>
<organism evidence="10 11">
    <name type="scientific">Hondaea fermentalgiana</name>
    <dbReference type="NCBI Taxonomy" id="2315210"/>
    <lineage>
        <taxon>Eukaryota</taxon>
        <taxon>Sar</taxon>
        <taxon>Stramenopiles</taxon>
        <taxon>Bigyra</taxon>
        <taxon>Labyrinthulomycetes</taxon>
        <taxon>Thraustochytrida</taxon>
        <taxon>Thraustochytriidae</taxon>
        <taxon>Hondaea</taxon>
    </lineage>
</organism>
<dbReference type="OrthoDB" id="14535at2759"/>
<dbReference type="Proteomes" id="UP000241890">
    <property type="component" value="Unassembled WGS sequence"/>
</dbReference>
<evidence type="ECO:0000256" key="5">
    <source>
        <dbReference type="ARBA" id="ARBA00022792"/>
    </source>
</evidence>
<keyword evidence="7" id="KW-0496">Mitochondrion</keyword>
<dbReference type="PANTHER" id="PTHR12964:SF0">
    <property type="entry name" value="NADH DEHYDROGENASE [UBIQUINONE] 1 ALPHA SUBCOMPLEX SUBUNIT 6"/>
    <property type="match status" value="1"/>
</dbReference>
<dbReference type="CDD" id="cd20266">
    <property type="entry name" value="Complex1_LYR_NDUFA6_LYRM6"/>
    <property type="match status" value="1"/>
</dbReference>
<accession>A0A2R5GV61</accession>
<name>A0A2R5GV61_9STRA</name>
<sequence length="116" mass="13501">MASAATAVRKARVVDLYRRCLREIPRTITIFDMDMTEKEVRSRVRGLFRKHDSVTDPRAVDELLLKGELDLEETVNVWKQKTQLSRMLGTDSEPTPVIERYEKDSVFLRSFYAGHL</sequence>
<dbReference type="InterPro" id="IPR016488">
    <property type="entry name" value="NADH_Ub_cplx-1_asu_su-6"/>
</dbReference>
<evidence type="ECO:0000259" key="9">
    <source>
        <dbReference type="Pfam" id="PF05347"/>
    </source>
</evidence>
<dbReference type="GO" id="GO:0005743">
    <property type="term" value="C:mitochondrial inner membrane"/>
    <property type="evidence" value="ECO:0007669"/>
    <property type="project" value="UniProtKB-SubCell"/>
</dbReference>
<dbReference type="Pfam" id="PF05347">
    <property type="entry name" value="Complex1_LYR"/>
    <property type="match status" value="1"/>
</dbReference>
<evidence type="ECO:0000313" key="10">
    <source>
        <dbReference type="EMBL" id="GBG33658.1"/>
    </source>
</evidence>
<gene>
    <name evidence="10" type="ORF">FCC1311_098812</name>
</gene>
<dbReference type="InterPro" id="IPR045299">
    <property type="entry name" value="Complex1_LYR_NDUFA6_LYRM6"/>
</dbReference>
<evidence type="ECO:0000313" key="11">
    <source>
        <dbReference type="Proteomes" id="UP000241890"/>
    </source>
</evidence>
<reference evidence="10 11" key="1">
    <citation type="submission" date="2017-12" db="EMBL/GenBank/DDBJ databases">
        <title>Sequencing, de novo assembly and annotation of complete genome of a new Thraustochytrid species, strain FCC1311.</title>
        <authorList>
            <person name="Sedici K."/>
            <person name="Godart F."/>
            <person name="Aiese Cigliano R."/>
            <person name="Sanseverino W."/>
            <person name="Barakat M."/>
            <person name="Ortet P."/>
            <person name="Marechal E."/>
            <person name="Cagnac O."/>
            <person name="Amato A."/>
        </authorList>
    </citation>
    <scope>NUCLEOTIDE SEQUENCE [LARGE SCALE GENOMIC DNA]</scope>
</reference>
<evidence type="ECO:0000256" key="3">
    <source>
        <dbReference type="ARBA" id="ARBA00022448"/>
    </source>
</evidence>
<keyword evidence="6" id="KW-0249">Electron transport</keyword>
<evidence type="ECO:0000256" key="6">
    <source>
        <dbReference type="ARBA" id="ARBA00022982"/>
    </source>
</evidence>
<dbReference type="GO" id="GO:0045271">
    <property type="term" value="C:respiratory chain complex I"/>
    <property type="evidence" value="ECO:0007669"/>
    <property type="project" value="InterPro"/>
</dbReference>
<keyword evidence="4" id="KW-0679">Respiratory chain</keyword>
<proteinExistence type="inferred from homology"/>
<keyword evidence="5" id="KW-0999">Mitochondrion inner membrane</keyword>
<dbReference type="AlphaFoldDB" id="A0A2R5GV61"/>
<evidence type="ECO:0000256" key="2">
    <source>
        <dbReference type="ARBA" id="ARBA00009508"/>
    </source>
</evidence>
<dbReference type="InterPro" id="IPR008011">
    <property type="entry name" value="Complex1_LYR_dom"/>
</dbReference>
<keyword evidence="10" id="KW-0830">Ubiquinone</keyword>
<protein>
    <submittedName>
        <fullName evidence="10">NADH dehydrogenase ubiquinone 1 alpha subcomplex subunit 6</fullName>
    </submittedName>
</protein>
<keyword evidence="11" id="KW-1185">Reference proteome</keyword>
<evidence type="ECO:0000256" key="7">
    <source>
        <dbReference type="ARBA" id="ARBA00023128"/>
    </source>
</evidence>
<feature type="domain" description="Complex 1 LYR protein" evidence="9">
    <location>
        <begin position="12"/>
        <end position="73"/>
    </location>
</feature>
<comment type="subcellular location">
    <subcellularLocation>
        <location evidence="1">Mitochondrion inner membrane</location>
        <topology evidence="1">Peripheral membrane protein</topology>
        <orientation evidence="1">Matrix side</orientation>
    </subcellularLocation>
</comment>
<dbReference type="InParanoid" id="A0A2R5GV61"/>
<dbReference type="GO" id="GO:0006979">
    <property type="term" value="P:response to oxidative stress"/>
    <property type="evidence" value="ECO:0007669"/>
    <property type="project" value="TreeGrafter"/>
</dbReference>
<evidence type="ECO:0000256" key="4">
    <source>
        <dbReference type="ARBA" id="ARBA00022660"/>
    </source>
</evidence>
<comment type="caution">
    <text evidence="10">The sequence shown here is derived from an EMBL/GenBank/DDBJ whole genome shotgun (WGS) entry which is preliminary data.</text>
</comment>
<evidence type="ECO:0000256" key="1">
    <source>
        <dbReference type="ARBA" id="ARBA00004443"/>
    </source>
</evidence>
<comment type="similarity">
    <text evidence="2">Belongs to the complex I LYR family.</text>
</comment>
<evidence type="ECO:0000256" key="8">
    <source>
        <dbReference type="ARBA" id="ARBA00023136"/>
    </source>
</evidence>
<keyword evidence="8" id="KW-0472">Membrane</keyword>
<keyword evidence="3" id="KW-0813">Transport</keyword>
<dbReference type="EMBL" id="BEYU01000164">
    <property type="protein sequence ID" value="GBG33658.1"/>
    <property type="molecule type" value="Genomic_DNA"/>
</dbReference>